<evidence type="ECO:0000313" key="7">
    <source>
        <dbReference type="Proteomes" id="UP000186817"/>
    </source>
</evidence>
<proteinExistence type="predicted"/>
<keyword evidence="7" id="KW-1185">Reference proteome</keyword>
<dbReference type="Pfam" id="PF18044">
    <property type="entry name" value="zf-CCCH_4"/>
    <property type="match status" value="1"/>
</dbReference>
<dbReference type="EMBL" id="LSRX01000493">
    <property type="protein sequence ID" value="OLP95733.1"/>
    <property type="molecule type" value="Genomic_DNA"/>
</dbReference>
<keyword evidence="1 4" id="KW-0479">Metal-binding</keyword>
<feature type="zinc finger region" description="C3H1-type" evidence="4">
    <location>
        <begin position="294"/>
        <end position="316"/>
    </location>
</feature>
<dbReference type="PANTHER" id="PTHR42256:SF1">
    <property type="entry name" value="FE2OG DIOXYGENASE DOMAIN-CONTAINING PROTEIN"/>
    <property type="match status" value="1"/>
</dbReference>
<dbReference type="OMA" id="SKEARWA"/>
<evidence type="ECO:0000259" key="5">
    <source>
        <dbReference type="PROSITE" id="PS50103"/>
    </source>
</evidence>
<dbReference type="OrthoDB" id="445341at2759"/>
<dbReference type="SUPFAM" id="SSF51197">
    <property type="entry name" value="Clavaminate synthase-like"/>
    <property type="match status" value="1"/>
</dbReference>
<dbReference type="SMART" id="SM00356">
    <property type="entry name" value="ZnF_C3H1"/>
    <property type="match status" value="1"/>
</dbReference>
<dbReference type="AlphaFoldDB" id="A0A1Q9DKR1"/>
<dbReference type="PANTHER" id="PTHR42256">
    <property type="entry name" value="OXOGLUTARATE/IRON-DEPENDENT DIOXYGENASE"/>
    <property type="match status" value="1"/>
</dbReference>
<dbReference type="InterPro" id="IPR041367">
    <property type="entry name" value="Znf-CCCH_4"/>
</dbReference>
<gene>
    <name evidence="6" type="ORF">AK812_SmicGene22125</name>
</gene>
<evidence type="ECO:0000256" key="3">
    <source>
        <dbReference type="ARBA" id="ARBA00022833"/>
    </source>
</evidence>
<evidence type="ECO:0000256" key="1">
    <source>
        <dbReference type="ARBA" id="ARBA00022723"/>
    </source>
</evidence>
<accession>A0A1Q9DKR1</accession>
<comment type="caution">
    <text evidence="6">The sequence shown here is derived from an EMBL/GenBank/DDBJ whole genome shotgun (WGS) entry which is preliminary data.</text>
</comment>
<name>A0A1Q9DKR1_SYMMI</name>
<dbReference type="Proteomes" id="UP000186817">
    <property type="component" value="Unassembled WGS sequence"/>
</dbReference>
<dbReference type="InterPro" id="IPR000571">
    <property type="entry name" value="Znf_CCCH"/>
</dbReference>
<dbReference type="GO" id="GO:0008270">
    <property type="term" value="F:zinc ion binding"/>
    <property type="evidence" value="ECO:0007669"/>
    <property type="project" value="UniProtKB-KW"/>
</dbReference>
<dbReference type="SUPFAM" id="SSF90229">
    <property type="entry name" value="CCCH zinc finger"/>
    <property type="match status" value="1"/>
</dbReference>
<reference evidence="6 7" key="1">
    <citation type="submission" date="2016-02" db="EMBL/GenBank/DDBJ databases">
        <title>Genome analysis of coral dinoflagellate symbionts highlights evolutionary adaptations to a symbiotic lifestyle.</title>
        <authorList>
            <person name="Aranda M."/>
            <person name="Li Y."/>
            <person name="Liew Y.J."/>
            <person name="Baumgarten S."/>
            <person name="Simakov O."/>
            <person name="Wilson M."/>
            <person name="Piel J."/>
            <person name="Ashoor H."/>
            <person name="Bougouffa S."/>
            <person name="Bajic V.B."/>
            <person name="Ryu T."/>
            <person name="Ravasi T."/>
            <person name="Bayer T."/>
            <person name="Micklem G."/>
            <person name="Kim H."/>
            <person name="Bhak J."/>
            <person name="Lajeunesse T.C."/>
            <person name="Voolstra C.R."/>
        </authorList>
    </citation>
    <scope>NUCLEOTIDE SEQUENCE [LARGE SCALE GENOMIC DNA]</scope>
    <source>
        <strain evidence="6 7">CCMP2467</strain>
    </source>
</reference>
<evidence type="ECO:0000313" key="6">
    <source>
        <dbReference type="EMBL" id="OLP95733.1"/>
    </source>
</evidence>
<evidence type="ECO:0000256" key="4">
    <source>
        <dbReference type="PROSITE-ProRule" id="PRU00723"/>
    </source>
</evidence>
<organism evidence="6 7">
    <name type="scientific">Symbiodinium microadriaticum</name>
    <name type="common">Dinoflagellate</name>
    <name type="synonym">Zooxanthella microadriatica</name>
    <dbReference type="NCBI Taxonomy" id="2951"/>
    <lineage>
        <taxon>Eukaryota</taxon>
        <taxon>Sar</taxon>
        <taxon>Alveolata</taxon>
        <taxon>Dinophyceae</taxon>
        <taxon>Suessiales</taxon>
        <taxon>Symbiodiniaceae</taxon>
        <taxon>Symbiodinium</taxon>
    </lineage>
</organism>
<sequence length="323" mass="36221">METPDEGHCPTDASELQSPTAVAVSFHEAGHGLVPAMEDPRKGRQYRKADGLNTRLEDRDPQSTMVQPALRVHVGLPHRGFTRPLTGDDVLVVPELLCDQDDLSLYHKMVEEIHVAQADGSKEARWASWKDGCHLITKAPECSATYCDVVARVIAYFKILEPSVYSRFNWYVNGADWKPLHHDTAAFSQRRLGKQNITVGVSLGGERELAFRHVQHGTLAYFPQVNGMAFSFGRRINMNWKHGINALPPEKHNQLGRISIILWGWTELAVEEDDAEFGEAVEGEVLKAEAFHRVCKQYQKGKCTYGDRCKFTHSMESPIASIG</sequence>
<protein>
    <recommendedName>
        <fullName evidence="5">C3H1-type domain-containing protein</fullName>
    </recommendedName>
</protein>
<keyword evidence="3 4" id="KW-0862">Zinc</keyword>
<dbReference type="InterPro" id="IPR036855">
    <property type="entry name" value="Znf_CCCH_sf"/>
</dbReference>
<evidence type="ECO:0000256" key="2">
    <source>
        <dbReference type="ARBA" id="ARBA00022771"/>
    </source>
</evidence>
<dbReference type="Gene3D" id="4.10.1000.10">
    <property type="entry name" value="Zinc finger, CCCH-type"/>
    <property type="match status" value="1"/>
</dbReference>
<dbReference type="InterPro" id="IPR037151">
    <property type="entry name" value="AlkB-like_sf"/>
</dbReference>
<feature type="domain" description="C3H1-type" evidence="5">
    <location>
        <begin position="294"/>
        <end position="316"/>
    </location>
</feature>
<keyword evidence="2 4" id="KW-0863">Zinc-finger</keyword>
<dbReference type="Gene3D" id="2.60.120.590">
    <property type="entry name" value="Alpha-ketoglutarate-dependent dioxygenase AlkB-like"/>
    <property type="match status" value="1"/>
</dbReference>
<dbReference type="PROSITE" id="PS50103">
    <property type="entry name" value="ZF_C3H1"/>
    <property type="match status" value="1"/>
</dbReference>